<dbReference type="EMBL" id="CAJOBA010005681">
    <property type="protein sequence ID" value="CAF3751329.1"/>
    <property type="molecule type" value="Genomic_DNA"/>
</dbReference>
<dbReference type="Proteomes" id="UP000682733">
    <property type="component" value="Unassembled WGS sequence"/>
</dbReference>
<dbReference type="Proteomes" id="UP000681722">
    <property type="component" value="Unassembled WGS sequence"/>
</dbReference>
<feature type="region of interest" description="Disordered" evidence="1">
    <location>
        <begin position="16"/>
        <end position="55"/>
    </location>
</feature>
<gene>
    <name evidence="3" type="ORF">GPM918_LOCUS31971</name>
    <name evidence="2" type="ORF">OVA965_LOCUS13570</name>
    <name evidence="5" type="ORF">SRO942_LOCUS32625</name>
    <name evidence="4" type="ORF">TMI583_LOCUS13573</name>
</gene>
<feature type="compositionally biased region" description="Polar residues" evidence="1">
    <location>
        <begin position="16"/>
        <end position="26"/>
    </location>
</feature>
<evidence type="ECO:0000313" key="6">
    <source>
        <dbReference type="Proteomes" id="UP000663829"/>
    </source>
</evidence>
<dbReference type="SUPFAM" id="SSF52266">
    <property type="entry name" value="SGNH hydrolase"/>
    <property type="match status" value="1"/>
</dbReference>
<reference evidence="3" key="1">
    <citation type="submission" date="2021-02" db="EMBL/GenBank/DDBJ databases">
        <authorList>
            <person name="Nowell W R."/>
        </authorList>
    </citation>
    <scope>NUCLEOTIDE SEQUENCE</scope>
</reference>
<evidence type="ECO:0008006" key="7">
    <source>
        <dbReference type="Google" id="ProtNLM"/>
    </source>
</evidence>
<accession>A0A815J2H0</accession>
<sequence length="242" mass="26972">MSSQIFSQMDNLIGSSRTHLTSSSKPVQHRKTFPRSASSSPHKSLDQPNENDSSLTVQHNKLVKKTKQFELVTIADSSIVQGLRNGTIDFPDKSFRYHVYTKRGAGIERMTEFIKEKHFKPSPRFIVCVGSTNLKYDKPSDVLDKTKLLISTFGKSYPNTKLALTTVSPMNICGLKASVKELNDGINEHNIRLASLTTTMGVDLISIDYDKRNMIAGDGHHLSDSGTFKLSSSLDEYLKNCL</sequence>
<evidence type="ECO:0000313" key="5">
    <source>
        <dbReference type="EMBL" id="CAF4261801.1"/>
    </source>
</evidence>
<dbReference type="EMBL" id="CAJOBC010076968">
    <property type="protein sequence ID" value="CAF4261801.1"/>
    <property type="molecule type" value="Genomic_DNA"/>
</dbReference>
<proteinExistence type="predicted"/>
<evidence type="ECO:0000256" key="1">
    <source>
        <dbReference type="SAM" id="MobiDB-lite"/>
    </source>
</evidence>
<evidence type="ECO:0000313" key="4">
    <source>
        <dbReference type="EMBL" id="CAF3751329.1"/>
    </source>
</evidence>
<dbReference type="Proteomes" id="UP000677228">
    <property type="component" value="Unassembled WGS sequence"/>
</dbReference>
<dbReference type="Proteomes" id="UP000663829">
    <property type="component" value="Unassembled WGS sequence"/>
</dbReference>
<protein>
    <recommendedName>
        <fullName evidence="7">SGNH hydrolase-type esterase domain-containing protein</fullName>
    </recommendedName>
</protein>
<dbReference type="EMBL" id="CAJNOQ010016041">
    <property type="protein sequence ID" value="CAF1373466.1"/>
    <property type="molecule type" value="Genomic_DNA"/>
</dbReference>
<dbReference type="EMBL" id="CAJNOK010005675">
    <property type="protein sequence ID" value="CAF0980715.1"/>
    <property type="molecule type" value="Genomic_DNA"/>
</dbReference>
<keyword evidence="6" id="KW-1185">Reference proteome</keyword>
<evidence type="ECO:0000313" key="2">
    <source>
        <dbReference type="EMBL" id="CAF0980715.1"/>
    </source>
</evidence>
<dbReference type="InterPro" id="IPR036514">
    <property type="entry name" value="SGNH_hydro_sf"/>
</dbReference>
<dbReference type="AlphaFoldDB" id="A0A815J2H0"/>
<organism evidence="3 6">
    <name type="scientific">Didymodactylos carnosus</name>
    <dbReference type="NCBI Taxonomy" id="1234261"/>
    <lineage>
        <taxon>Eukaryota</taxon>
        <taxon>Metazoa</taxon>
        <taxon>Spiralia</taxon>
        <taxon>Gnathifera</taxon>
        <taxon>Rotifera</taxon>
        <taxon>Eurotatoria</taxon>
        <taxon>Bdelloidea</taxon>
        <taxon>Philodinida</taxon>
        <taxon>Philodinidae</taxon>
        <taxon>Didymodactylos</taxon>
    </lineage>
</organism>
<name>A0A815J2H0_9BILA</name>
<evidence type="ECO:0000313" key="3">
    <source>
        <dbReference type="EMBL" id="CAF1373466.1"/>
    </source>
</evidence>
<feature type="compositionally biased region" description="Polar residues" evidence="1">
    <location>
        <begin position="35"/>
        <end position="55"/>
    </location>
</feature>
<comment type="caution">
    <text evidence="3">The sequence shown here is derived from an EMBL/GenBank/DDBJ whole genome shotgun (WGS) entry which is preliminary data.</text>
</comment>
<dbReference type="Gene3D" id="3.40.50.1110">
    <property type="entry name" value="SGNH hydrolase"/>
    <property type="match status" value="1"/>
</dbReference>